<evidence type="ECO:0000256" key="3">
    <source>
        <dbReference type="ARBA" id="ARBA00022884"/>
    </source>
</evidence>
<accession>A0A0D2MQ15</accession>
<evidence type="ECO:0000256" key="5">
    <source>
        <dbReference type="ARBA" id="ARBA00023274"/>
    </source>
</evidence>
<dbReference type="GO" id="GO:0019843">
    <property type="term" value="F:rRNA binding"/>
    <property type="evidence" value="ECO:0007669"/>
    <property type="project" value="UniProtKB-KW"/>
</dbReference>
<keyword evidence="11" id="KW-1185">Reference proteome</keyword>
<dbReference type="Pfam" id="PF01479">
    <property type="entry name" value="S4"/>
    <property type="match status" value="1"/>
</dbReference>
<dbReference type="Pfam" id="PF00163">
    <property type="entry name" value="Ribosomal_S4"/>
    <property type="match status" value="1"/>
</dbReference>
<feature type="region of interest" description="Disordered" evidence="8">
    <location>
        <begin position="135"/>
        <end position="155"/>
    </location>
</feature>
<protein>
    <submittedName>
        <fullName evidence="10">40S ribosomal protein S9-2</fullName>
    </submittedName>
</protein>
<keyword evidence="3 6" id="KW-0694">RNA-binding</keyword>
<organism evidence="10 11">
    <name type="scientific">Monoraphidium neglectum</name>
    <dbReference type="NCBI Taxonomy" id="145388"/>
    <lineage>
        <taxon>Eukaryota</taxon>
        <taxon>Viridiplantae</taxon>
        <taxon>Chlorophyta</taxon>
        <taxon>core chlorophytes</taxon>
        <taxon>Chlorophyceae</taxon>
        <taxon>CS clade</taxon>
        <taxon>Sphaeropleales</taxon>
        <taxon>Selenastraceae</taxon>
        <taxon>Monoraphidium</taxon>
    </lineage>
</organism>
<keyword evidence="5 7" id="KW-0687">Ribonucleoprotein</keyword>
<dbReference type="PROSITE" id="PS00632">
    <property type="entry name" value="RIBOSOMAL_S4"/>
    <property type="match status" value="1"/>
</dbReference>
<dbReference type="InterPro" id="IPR002942">
    <property type="entry name" value="S4_RNA-bd"/>
</dbReference>
<dbReference type="NCBIfam" id="NF003139">
    <property type="entry name" value="PRK04051.1"/>
    <property type="match status" value="1"/>
</dbReference>
<dbReference type="PANTHER" id="PTHR11831">
    <property type="entry name" value="30S 40S RIBOSOMAL PROTEIN"/>
    <property type="match status" value="1"/>
</dbReference>
<feature type="region of interest" description="Disordered" evidence="8">
    <location>
        <begin position="197"/>
        <end position="227"/>
    </location>
</feature>
<dbReference type="GO" id="GO:0006412">
    <property type="term" value="P:translation"/>
    <property type="evidence" value="ECO:0007669"/>
    <property type="project" value="InterPro"/>
</dbReference>
<dbReference type="PROSITE" id="PS50889">
    <property type="entry name" value="S4"/>
    <property type="match status" value="1"/>
</dbReference>
<dbReference type="InterPro" id="IPR022801">
    <property type="entry name" value="Ribosomal_uS4"/>
</dbReference>
<dbReference type="GO" id="GO:0022627">
    <property type="term" value="C:cytosolic small ribosomal subunit"/>
    <property type="evidence" value="ECO:0007669"/>
    <property type="project" value="TreeGrafter"/>
</dbReference>
<dbReference type="Proteomes" id="UP000054498">
    <property type="component" value="Unassembled WGS sequence"/>
</dbReference>
<dbReference type="RefSeq" id="XP_013901566.1">
    <property type="nucleotide sequence ID" value="XM_014046112.1"/>
</dbReference>
<dbReference type="KEGG" id="mng:MNEG_5412"/>
<evidence type="ECO:0000256" key="6">
    <source>
        <dbReference type="PROSITE-ProRule" id="PRU00182"/>
    </source>
</evidence>
<evidence type="ECO:0000256" key="7">
    <source>
        <dbReference type="RuleBase" id="RU003699"/>
    </source>
</evidence>
<dbReference type="NCBIfam" id="TIGR01018">
    <property type="entry name" value="uS4_arch"/>
    <property type="match status" value="1"/>
</dbReference>
<dbReference type="PANTHER" id="PTHR11831:SF5">
    <property type="entry name" value="40S RIBOSOMAL PROTEIN S9"/>
    <property type="match status" value="1"/>
</dbReference>
<gene>
    <name evidence="10" type="ORF">MNEG_5412</name>
</gene>
<evidence type="ECO:0000313" key="10">
    <source>
        <dbReference type="EMBL" id="KIZ02547.1"/>
    </source>
</evidence>
<reference evidence="10 11" key="1">
    <citation type="journal article" date="2013" name="BMC Genomics">
        <title>Reconstruction of the lipid metabolism for the microalga Monoraphidium neglectum from its genome sequence reveals characteristics suitable for biofuel production.</title>
        <authorList>
            <person name="Bogen C."/>
            <person name="Al-Dilaimi A."/>
            <person name="Albersmeier A."/>
            <person name="Wichmann J."/>
            <person name="Grundmann M."/>
            <person name="Rupp O."/>
            <person name="Lauersen K.J."/>
            <person name="Blifernez-Klassen O."/>
            <person name="Kalinowski J."/>
            <person name="Goesmann A."/>
            <person name="Mussgnug J.H."/>
            <person name="Kruse O."/>
        </authorList>
    </citation>
    <scope>NUCLEOTIDE SEQUENCE [LARGE SCALE GENOMIC DNA]</scope>
    <source>
        <strain evidence="10 11">SAG 48.87</strain>
    </source>
</reference>
<evidence type="ECO:0000256" key="8">
    <source>
        <dbReference type="SAM" id="MobiDB-lite"/>
    </source>
</evidence>
<dbReference type="InterPro" id="IPR018079">
    <property type="entry name" value="Ribosomal_uS4_CS"/>
</dbReference>
<proteinExistence type="inferred from homology"/>
<dbReference type="CDD" id="cd00165">
    <property type="entry name" value="S4"/>
    <property type="match status" value="1"/>
</dbReference>
<dbReference type="SMART" id="SM01390">
    <property type="entry name" value="Ribosomal_S4"/>
    <property type="match status" value="1"/>
</dbReference>
<name>A0A0D2MQ15_9CHLO</name>
<sequence length="227" mass="25693">MPKIGFYRSYGKTFKKPRRPFEKERLDAELKLVGEYGLRNKRELWRVQMVLSKIRKAARVLLTLEDKDPKRIFEGNALMRRMYKYGLLNETQDKLDYVLALSPQDFLERRLQTLVFKQGLAKSIHHARVLIRQRHISSSGSSSSSRPAGMVAGAQQPRVRCNAAGGALSNRWVGKQVVNIPSFMVRVDSQKHIDFSLTSPFGGGRPGRVKRKHQAAKGGGGDAEDDE</sequence>
<evidence type="ECO:0000313" key="11">
    <source>
        <dbReference type="Proteomes" id="UP000054498"/>
    </source>
</evidence>
<dbReference type="STRING" id="145388.A0A0D2MQ15"/>
<evidence type="ECO:0000259" key="9">
    <source>
        <dbReference type="SMART" id="SM01390"/>
    </source>
</evidence>
<keyword evidence="2 6" id="KW-0699">rRNA-binding</keyword>
<evidence type="ECO:0000256" key="1">
    <source>
        <dbReference type="ARBA" id="ARBA00007465"/>
    </source>
</evidence>
<evidence type="ECO:0000256" key="2">
    <source>
        <dbReference type="ARBA" id="ARBA00022730"/>
    </source>
</evidence>
<dbReference type="Gene3D" id="3.10.290.10">
    <property type="entry name" value="RNA-binding S4 domain"/>
    <property type="match status" value="1"/>
</dbReference>
<dbReference type="AlphaFoldDB" id="A0A0D2MQ15"/>
<dbReference type="OrthoDB" id="1697570at2759"/>
<feature type="domain" description="Small ribosomal subunit protein uS4 N-terminal" evidence="9">
    <location>
        <begin position="8"/>
        <end position="108"/>
    </location>
</feature>
<dbReference type="GO" id="GO:0042274">
    <property type="term" value="P:ribosomal small subunit biogenesis"/>
    <property type="evidence" value="ECO:0007669"/>
    <property type="project" value="TreeGrafter"/>
</dbReference>
<evidence type="ECO:0000256" key="4">
    <source>
        <dbReference type="ARBA" id="ARBA00022980"/>
    </source>
</evidence>
<comment type="similarity">
    <text evidence="1 7">Belongs to the universal ribosomal protein uS4 family.</text>
</comment>
<dbReference type="InterPro" id="IPR005710">
    <property type="entry name" value="Ribosomal_uS4_euk/arc"/>
</dbReference>
<dbReference type="InterPro" id="IPR036986">
    <property type="entry name" value="S4_RNA-bd_sf"/>
</dbReference>
<dbReference type="EMBL" id="KK101023">
    <property type="protein sequence ID" value="KIZ02547.1"/>
    <property type="molecule type" value="Genomic_DNA"/>
</dbReference>
<dbReference type="SUPFAM" id="SSF55174">
    <property type="entry name" value="Alpha-L RNA-binding motif"/>
    <property type="match status" value="1"/>
</dbReference>
<keyword evidence="4 7" id="KW-0689">Ribosomal protein</keyword>
<dbReference type="GO" id="GO:0003735">
    <property type="term" value="F:structural constituent of ribosome"/>
    <property type="evidence" value="ECO:0007669"/>
    <property type="project" value="InterPro"/>
</dbReference>
<dbReference type="InterPro" id="IPR001912">
    <property type="entry name" value="Ribosomal_uS4_N"/>
</dbReference>
<dbReference type="GeneID" id="25738289"/>